<keyword evidence="2" id="KW-1185">Reference proteome</keyword>
<evidence type="ECO:0000313" key="1">
    <source>
        <dbReference type="EMBL" id="KTC76921.1"/>
    </source>
</evidence>
<proteinExistence type="predicted"/>
<dbReference type="Gene3D" id="3.30.470.20">
    <property type="entry name" value="ATP-grasp fold, B domain"/>
    <property type="match status" value="1"/>
</dbReference>
<dbReference type="SUPFAM" id="SSF56059">
    <property type="entry name" value="Glutathione synthetase ATP-binding domain-like"/>
    <property type="match status" value="1"/>
</dbReference>
<dbReference type="GO" id="GO:0016874">
    <property type="term" value="F:ligase activity"/>
    <property type="evidence" value="ECO:0007669"/>
    <property type="project" value="UniProtKB-KW"/>
</dbReference>
<evidence type="ECO:0000313" key="2">
    <source>
        <dbReference type="Proteomes" id="UP000054742"/>
    </source>
</evidence>
<dbReference type="PANTHER" id="PTHR46069">
    <property type="entry name" value="TUBULIN TYROSINE LIGASE"/>
    <property type="match status" value="1"/>
</dbReference>
<sequence length="341" mass="40109">MLKFIRKQHPSFSLKKAQSPTHYNLYRHLQEQGWHCSRFEWQADFSNKNLQFDLAAAQCLEYKHLLAQLVNKYCPQVMPLTYCINDMNWTVVLGQIADEYYREAGYYQDQVANLVWILKPALLNNGKEIKIFQTLSALEAHFLNTARLGGEHVLQQYITEPHLLRPPKGHKYSIRMFIVLTNYAGAYLYPKGYFNVALHPFQAGQFADLRSHLTNEHLHDPEINVVQIPSWRFDFFYSFYPQIKQIISLTIKGLEQQYPQAFCCDKERTLAVFGFDFMVDNTQRLWLLEANHGPCFPISDEHPLQKHLYYDFWQAFIKCFVAPIASQKQEACDEHLFEPIQ</sequence>
<comment type="caution">
    <text evidence="1">The sequence shown here is derived from an EMBL/GenBank/DDBJ whole genome shotgun (WGS) entry which is preliminary data.</text>
</comment>
<gene>
    <name evidence="1" type="ORF">Lbru_3028</name>
</gene>
<reference evidence="1 2" key="1">
    <citation type="submission" date="2015-11" db="EMBL/GenBank/DDBJ databases">
        <title>Genomic analysis of 38 Legionella species identifies large and diverse effector repertoires.</title>
        <authorList>
            <person name="Burstein D."/>
            <person name="Amaro F."/>
            <person name="Zusman T."/>
            <person name="Lifshitz Z."/>
            <person name="Cohen O."/>
            <person name="Gilbert J.A."/>
            <person name="Pupko T."/>
            <person name="Shuman H.A."/>
            <person name="Segal G."/>
        </authorList>
    </citation>
    <scope>NUCLEOTIDE SEQUENCE [LARGE SCALE GENOMIC DNA]</scope>
    <source>
        <strain evidence="1 2">ATCC 43878</strain>
    </source>
</reference>
<protein>
    <submittedName>
        <fullName evidence="1">Tubulin-tyrosine ligase family protein</fullName>
    </submittedName>
</protein>
<accession>A0A0W0S1A6</accession>
<dbReference type="Proteomes" id="UP000054742">
    <property type="component" value="Unassembled WGS sequence"/>
</dbReference>
<dbReference type="RefSeq" id="WP_058442979.1">
    <property type="nucleotide sequence ID" value="NZ_CAAAHU010000014.1"/>
</dbReference>
<dbReference type="Pfam" id="PF03133">
    <property type="entry name" value="TTL"/>
    <property type="match status" value="1"/>
</dbReference>
<dbReference type="OrthoDB" id="5644999at2"/>
<keyword evidence="1" id="KW-0436">Ligase</keyword>
<name>A0A0W0S1A6_9GAMM</name>
<dbReference type="PROSITE" id="PS51221">
    <property type="entry name" value="TTL"/>
    <property type="match status" value="1"/>
</dbReference>
<dbReference type="STRING" id="29422.Lbru_3028"/>
<dbReference type="AlphaFoldDB" id="A0A0W0S1A6"/>
<organism evidence="1 2">
    <name type="scientific">Legionella brunensis</name>
    <dbReference type="NCBI Taxonomy" id="29422"/>
    <lineage>
        <taxon>Bacteria</taxon>
        <taxon>Pseudomonadati</taxon>
        <taxon>Pseudomonadota</taxon>
        <taxon>Gammaproteobacteria</taxon>
        <taxon>Legionellales</taxon>
        <taxon>Legionellaceae</taxon>
        <taxon>Legionella</taxon>
    </lineage>
</organism>
<dbReference type="InterPro" id="IPR004344">
    <property type="entry name" value="TTL/TTLL_fam"/>
</dbReference>
<dbReference type="PANTHER" id="PTHR46069:SF1">
    <property type="entry name" value="CHROMOSOME UNDETERMINED SCAFFOLD_125, WHOLE GENOME SHOTGUN SEQUENCE"/>
    <property type="match status" value="1"/>
</dbReference>
<dbReference type="PATRIC" id="fig|29422.6.peg.3203"/>
<dbReference type="EMBL" id="LNXV01000036">
    <property type="protein sequence ID" value="KTC76921.1"/>
    <property type="molecule type" value="Genomic_DNA"/>
</dbReference>